<dbReference type="RefSeq" id="XP_069232915.1">
    <property type="nucleotide sequence ID" value="XM_069370181.1"/>
</dbReference>
<dbReference type="InterPro" id="IPR024325">
    <property type="entry name" value="DUF3835"/>
</dbReference>
<dbReference type="Pfam" id="PF12927">
    <property type="entry name" value="DUF3835"/>
    <property type="match status" value="1"/>
</dbReference>
<feature type="compositionally biased region" description="Acidic residues" evidence="1">
    <location>
        <begin position="468"/>
        <end position="480"/>
    </location>
</feature>
<reference evidence="3 4" key="1">
    <citation type="journal article" date="2020" name="Microbiol. Resour. Announc.">
        <title>Draft Genome Sequence of a Cladosporium Species Isolated from the Mesophotic Ascidian Didemnum maculosum.</title>
        <authorList>
            <person name="Gioti A."/>
            <person name="Siaperas R."/>
            <person name="Nikolaivits E."/>
            <person name="Le Goff G."/>
            <person name="Ouazzani J."/>
            <person name="Kotoulas G."/>
            <person name="Topakas E."/>
        </authorList>
    </citation>
    <scope>NUCLEOTIDE SEQUENCE [LARGE SCALE GENOMIC DNA]</scope>
    <source>
        <strain evidence="3 4">TM138-S3</strain>
    </source>
</reference>
<evidence type="ECO:0000313" key="3">
    <source>
        <dbReference type="EMBL" id="KAL1589810.1"/>
    </source>
</evidence>
<dbReference type="Proteomes" id="UP000803884">
    <property type="component" value="Unassembled WGS sequence"/>
</dbReference>
<gene>
    <name evidence="3" type="ORF">WHR41_01575</name>
</gene>
<feature type="compositionally biased region" description="Low complexity" evidence="1">
    <location>
        <begin position="497"/>
        <end position="512"/>
    </location>
</feature>
<feature type="domain" description="DUF3835" evidence="2">
    <location>
        <begin position="608"/>
        <end position="688"/>
    </location>
</feature>
<feature type="compositionally biased region" description="Basic residues" evidence="1">
    <location>
        <begin position="678"/>
        <end position="690"/>
    </location>
</feature>
<protein>
    <recommendedName>
        <fullName evidence="2">DUF3835 domain-containing protein</fullName>
    </recommendedName>
</protein>
<dbReference type="InterPro" id="IPR039553">
    <property type="entry name" value="Prefoldin-like"/>
</dbReference>
<name>A0AB34L2R9_9PEZI</name>
<feature type="compositionally biased region" description="Basic and acidic residues" evidence="1">
    <location>
        <begin position="443"/>
        <end position="455"/>
    </location>
</feature>
<feature type="compositionally biased region" description="Polar residues" evidence="1">
    <location>
        <begin position="306"/>
        <end position="324"/>
    </location>
</feature>
<feature type="region of interest" description="Disordered" evidence="1">
    <location>
        <begin position="386"/>
        <end position="631"/>
    </location>
</feature>
<evidence type="ECO:0000256" key="1">
    <source>
        <dbReference type="SAM" id="MobiDB-lite"/>
    </source>
</evidence>
<dbReference type="AlphaFoldDB" id="A0AB34L2R9"/>
<organism evidence="3 4">
    <name type="scientific">Cladosporium halotolerans</name>
    <dbReference type="NCBI Taxonomy" id="1052096"/>
    <lineage>
        <taxon>Eukaryota</taxon>
        <taxon>Fungi</taxon>
        <taxon>Dikarya</taxon>
        <taxon>Ascomycota</taxon>
        <taxon>Pezizomycotina</taxon>
        <taxon>Dothideomycetes</taxon>
        <taxon>Dothideomycetidae</taxon>
        <taxon>Cladosporiales</taxon>
        <taxon>Cladosporiaceae</taxon>
        <taxon>Cladosporium</taxon>
    </lineage>
</organism>
<feature type="compositionally biased region" description="Basic and acidic residues" evidence="1">
    <location>
        <begin position="326"/>
        <end position="345"/>
    </location>
</feature>
<dbReference type="GeneID" id="96003019"/>
<keyword evidence="4" id="KW-1185">Reference proteome</keyword>
<comment type="caution">
    <text evidence="3">The sequence shown here is derived from an EMBL/GenBank/DDBJ whole genome shotgun (WGS) entry which is preliminary data.</text>
</comment>
<dbReference type="Pfam" id="PF13758">
    <property type="entry name" value="Prefoldin_3"/>
    <property type="match status" value="1"/>
</dbReference>
<accession>A0AB34L2R9</accession>
<evidence type="ECO:0000259" key="2">
    <source>
        <dbReference type="Pfam" id="PF12927"/>
    </source>
</evidence>
<sequence>MELTEIERQRQLLEANVQKLRQSLKHWQTWEAEYEGLKEELVATGPEDLTADAVASISRSYDGALVTEKEILDLAFAQPADVATLRRRAQILGLISRRQEYVLRNIETVSRQFFAAEGKLEEFAFASVTAAGVYGDGAGELEDEEEGGLPLSEIHEELDESGNVLRGEVRRPEEATGQVLERLRKAGLSERDLGMAGGEKASEPAAVASGAEVSAPSPAIKPAPVSSVSKDAPVDEDDGPDRPPIRKKSVSFSADTKEPEERPRSNSDDSKKSVSFADKVAVARAADPPDTRSVSFSPQVEEIPAQTASTDSPQSQSGEQTAVNTDPDRQKDLRGYFKPGDRVFEVNEDTETTTPHVVMPENESEEDARLRREMLNYHLNEVQNVVATMDLDDPDDEHDDSHSDFTASEYQDEDTPYTSGLSDSDAEDEDEFGRSRKPAVTDAYREEMEALKERLIGNLGKIPLPEEGHDEDEDEEDADQDLNPADARRLVIRQKRSSIASTASSTSDADATNNKKSSTAKKRVSFAQDLDVADPPHKAPKNTEDSSVPVAPLASGVVERSATTSASPCLPTPTAPAKLSRFKQSRAAQDEDSTSGASAPNPPPGIPMADTLLERSPAAAKAPDPDGYDPLLARRELAADYYRRRNDMVREQGGFKGTKEEDEDKGELMEEGDDGRVKKVSRFRAARLGK</sequence>
<dbReference type="EMBL" id="JAAQHG020000004">
    <property type="protein sequence ID" value="KAL1589810.1"/>
    <property type="molecule type" value="Genomic_DNA"/>
</dbReference>
<feature type="compositionally biased region" description="Basic and acidic residues" evidence="1">
    <location>
        <begin position="255"/>
        <end position="272"/>
    </location>
</feature>
<proteinExistence type="predicted"/>
<feature type="region of interest" description="Disordered" evidence="1">
    <location>
        <begin position="190"/>
        <end position="367"/>
    </location>
</feature>
<feature type="region of interest" description="Disordered" evidence="1">
    <location>
        <begin position="647"/>
        <end position="690"/>
    </location>
</feature>
<evidence type="ECO:0000313" key="4">
    <source>
        <dbReference type="Proteomes" id="UP000803884"/>
    </source>
</evidence>
<feature type="compositionally biased region" description="Basic and acidic residues" evidence="1">
    <location>
        <begin position="534"/>
        <end position="544"/>
    </location>
</feature>
<feature type="compositionally biased region" description="Acidic residues" evidence="1">
    <location>
        <begin position="660"/>
        <end position="673"/>
    </location>
</feature>